<keyword evidence="3" id="KW-1185">Reference proteome</keyword>
<dbReference type="Proteomes" id="UP001580430">
    <property type="component" value="Unassembled WGS sequence"/>
</dbReference>
<proteinExistence type="predicted"/>
<feature type="region of interest" description="Disordered" evidence="1">
    <location>
        <begin position="96"/>
        <end position="123"/>
    </location>
</feature>
<gene>
    <name evidence="2" type="ORF">ACE5LO_19590</name>
</gene>
<dbReference type="InterPro" id="IPR058705">
    <property type="entry name" value="A_ENA"/>
</dbReference>
<dbReference type="EMBL" id="JBHIRY010000022">
    <property type="protein sequence ID" value="MFB5762590.1"/>
    <property type="molecule type" value="Genomic_DNA"/>
</dbReference>
<protein>
    <submittedName>
        <fullName evidence="2">Uncharacterized protein</fullName>
    </submittedName>
</protein>
<accession>A0ABV5C5F8</accession>
<sequence>MSYPTIPNITPTITVDHSGAVNLLLVSMAMEEISLSHIINAEAENIQHVVGTLHGTGTAASIDDILKVSKGVRQTLTEVVRKELLLQMKLETVLSSISPGSNDTPTYPPDQTSGEGTFNTTYR</sequence>
<organism evidence="2 3">
    <name type="scientific">Paenibacillus medicaginis</name>
    <dbReference type="NCBI Taxonomy" id="1470560"/>
    <lineage>
        <taxon>Bacteria</taxon>
        <taxon>Bacillati</taxon>
        <taxon>Bacillota</taxon>
        <taxon>Bacilli</taxon>
        <taxon>Bacillales</taxon>
        <taxon>Paenibacillaceae</taxon>
        <taxon>Paenibacillus</taxon>
    </lineage>
</organism>
<evidence type="ECO:0000313" key="3">
    <source>
        <dbReference type="Proteomes" id="UP001580430"/>
    </source>
</evidence>
<evidence type="ECO:0000313" key="2">
    <source>
        <dbReference type="EMBL" id="MFB5762590.1"/>
    </source>
</evidence>
<dbReference type="RefSeq" id="WP_375521691.1">
    <property type="nucleotide sequence ID" value="NZ_JBHIRY010000022.1"/>
</dbReference>
<reference evidence="2 3" key="1">
    <citation type="submission" date="2024-09" db="EMBL/GenBank/DDBJ databases">
        <title>Paenibacillus zeirhizospherea sp. nov., isolated from surface of the maize (Zea mays) roots in a horticulture field, Hungary.</title>
        <authorList>
            <person name="Marton D."/>
            <person name="Farkas M."/>
            <person name="Bedics A."/>
            <person name="Toth E."/>
            <person name="Tancsics A."/>
            <person name="Boka K."/>
            <person name="Marati G."/>
            <person name="Kriszt B."/>
            <person name="Cserhati M."/>
        </authorList>
    </citation>
    <scope>NUCLEOTIDE SEQUENCE [LARGE SCALE GENOMIC DNA]</scope>
    <source>
        <strain evidence="2 3">JCM 18446</strain>
    </source>
</reference>
<name>A0ABV5C5F8_9BACL</name>
<evidence type="ECO:0000256" key="1">
    <source>
        <dbReference type="SAM" id="MobiDB-lite"/>
    </source>
</evidence>
<comment type="caution">
    <text evidence="2">The sequence shown here is derived from an EMBL/GenBank/DDBJ whole genome shotgun (WGS) entry which is preliminary data.</text>
</comment>
<dbReference type="Pfam" id="PF26595">
    <property type="entry name" value="A_ENA"/>
    <property type="match status" value="1"/>
</dbReference>